<comment type="caution">
    <text evidence="2">The sequence shown here is derived from an EMBL/GenBank/DDBJ whole genome shotgun (WGS) entry which is preliminary data.</text>
</comment>
<evidence type="ECO:0000313" key="3">
    <source>
        <dbReference type="Proteomes" id="UP000276834"/>
    </source>
</evidence>
<dbReference type="AlphaFoldDB" id="A0A3L8STH1"/>
<sequence length="64" mass="7034">MAFFPVDSVEGSVSVTKQRTGSIGDRPARPTLLEQVLNKKRLVASFTPGLRRAQSWSSLNEGMK</sequence>
<dbReference type="InterPro" id="IPR038308">
    <property type="entry name" value="RFXAP_C_sf"/>
</dbReference>
<dbReference type="InterPro" id="IPR029316">
    <property type="entry name" value="RFXAP_RFXANK-bd"/>
</dbReference>
<dbReference type="GO" id="GO:0005634">
    <property type="term" value="C:nucleus"/>
    <property type="evidence" value="ECO:0007669"/>
    <property type="project" value="TreeGrafter"/>
</dbReference>
<dbReference type="PANTHER" id="PTHR15110:SF2">
    <property type="entry name" value="REGULATORY FACTOR X-ASSOCIATED PROTEIN"/>
    <property type="match status" value="1"/>
</dbReference>
<gene>
    <name evidence="2" type="ORF">DV515_00003185</name>
</gene>
<keyword evidence="3" id="KW-1185">Reference proteome</keyword>
<accession>A0A3L8STH1</accession>
<dbReference type="Pfam" id="PF15289">
    <property type="entry name" value="RFXA_RFXANK_bdg"/>
    <property type="match status" value="1"/>
</dbReference>
<dbReference type="PANTHER" id="PTHR15110">
    <property type="entry name" value="REGULATORY FACTOR X-ASSOCIATED PROTEIN"/>
    <property type="match status" value="1"/>
</dbReference>
<proteinExistence type="predicted"/>
<dbReference type="OrthoDB" id="10065946at2759"/>
<name>A0A3L8STH1_CHLGU</name>
<dbReference type="Gene3D" id="6.10.290.30">
    <property type="entry name" value="Regulatory factor X-associated C-terminal binding domain"/>
    <property type="match status" value="1"/>
</dbReference>
<dbReference type="GO" id="GO:0006357">
    <property type="term" value="P:regulation of transcription by RNA polymerase II"/>
    <property type="evidence" value="ECO:0007669"/>
    <property type="project" value="TreeGrafter"/>
</dbReference>
<dbReference type="Proteomes" id="UP000276834">
    <property type="component" value="Unassembled WGS sequence"/>
</dbReference>
<protein>
    <recommendedName>
        <fullName evidence="1">Regulatory factor X-associated protein RFXANK-binding domain-containing protein</fullName>
    </recommendedName>
</protein>
<reference evidence="2 3" key="1">
    <citation type="journal article" date="2018" name="Proc. R. Soc. B">
        <title>A non-coding region near Follistatin controls head colour polymorphism in the Gouldian finch.</title>
        <authorList>
            <person name="Toomey M.B."/>
            <person name="Marques C.I."/>
            <person name="Andrade P."/>
            <person name="Araujo P.M."/>
            <person name="Sabatino S."/>
            <person name="Gazda M.A."/>
            <person name="Afonso S."/>
            <person name="Lopes R.J."/>
            <person name="Corbo J.C."/>
            <person name="Carneiro M."/>
        </authorList>
    </citation>
    <scope>NUCLEOTIDE SEQUENCE [LARGE SCALE GENOMIC DNA]</scope>
    <source>
        <strain evidence="2">Red01</strain>
        <tissue evidence="2">Muscle</tissue>
    </source>
</reference>
<feature type="domain" description="Regulatory factor X-associated protein RFXANK-binding" evidence="1">
    <location>
        <begin position="7"/>
        <end position="44"/>
    </location>
</feature>
<organism evidence="2 3">
    <name type="scientific">Chloebia gouldiae</name>
    <name type="common">Gouldian finch</name>
    <name type="synonym">Erythrura gouldiae</name>
    <dbReference type="NCBI Taxonomy" id="44316"/>
    <lineage>
        <taxon>Eukaryota</taxon>
        <taxon>Metazoa</taxon>
        <taxon>Chordata</taxon>
        <taxon>Craniata</taxon>
        <taxon>Vertebrata</taxon>
        <taxon>Euteleostomi</taxon>
        <taxon>Archelosauria</taxon>
        <taxon>Archosauria</taxon>
        <taxon>Dinosauria</taxon>
        <taxon>Saurischia</taxon>
        <taxon>Theropoda</taxon>
        <taxon>Coelurosauria</taxon>
        <taxon>Aves</taxon>
        <taxon>Neognathae</taxon>
        <taxon>Neoaves</taxon>
        <taxon>Telluraves</taxon>
        <taxon>Australaves</taxon>
        <taxon>Passeriformes</taxon>
        <taxon>Passeroidea</taxon>
        <taxon>Passeridae</taxon>
        <taxon>Chloebia</taxon>
    </lineage>
</organism>
<evidence type="ECO:0000313" key="2">
    <source>
        <dbReference type="EMBL" id="RLW08345.1"/>
    </source>
</evidence>
<dbReference type="EMBL" id="QUSF01000006">
    <property type="protein sequence ID" value="RLW08345.1"/>
    <property type="molecule type" value="Genomic_DNA"/>
</dbReference>
<evidence type="ECO:0000259" key="1">
    <source>
        <dbReference type="Pfam" id="PF15289"/>
    </source>
</evidence>